<keyword evidence="2" id="KW-1185">Reference proteome</keyword>
<sequence length="144" mass="16545">MAKFDFSELTKFEEDLLELAKDLDKGKHAKKFLRNSGNKLKRRTVNAAKSKTNKRTGNLIKGIKRGKPYKYYVDGSMAVRVYPGSPAFHAHLIDRGHRIVDKNGKEHGFKPGVHFFEAGAKEYEGQYYEDTQKFIDDLLDNHLL</sequence>
<dbReference type="RefSeq" id="WP_075726909.1">
    <property type="nucleotide sequence ID" value="NZ_LTDM01000029.1"/>
</dbReference>
<proteinExistence type="predicted"/>
<evidence type="ECO:0000313" key="1">
    <source>
        <dbReference type="EMBL" id="OLS02423.1"/>
    </source>
</evidence>
<evidence type="ECO:0008006" key="3">
    <source>
        <dbReference type="Google" id="ProtNLM"/>
    </source>
</evidence>
<protein>
    <recommendedName>
        <fullName evidence="3">HK97 gp10 family phage protein</fullName>
    </recommendedName>
</protein>
<organism evidence="1 2">
    <name type="scientific">Tissierella creatinophila DSM 6911</name>
    <dbReference type="NCBI Taxonomy" id="1123403"/>
    <lineage>
        <taxon>Bacteria</taxon>
        <taxon>Bacillati</taxon>
        <taxon>Bacillota</taxon>
        <taxon>Tissierellia</taxon>
        <taxon>Tissierellales</taxon>
        <taxon>Tissierellaceae</taxon>
        <taxon>Tissierella</taxon>
    </lineage>
</organism>
<accession>A0A1U7M532</accession>
<gene>
    <name evidence="1" type="ORF">TICRE_16120</name>
</gene>
<name>A0A1U7M532_TISCR</name>
<comment type="caution">
    <text evidence="1">The sequence shown here is derived from an EMBL/GenBank/DDBJ whole genome shotgun (WGS) entry which is preliminary data.</text>
</comment>
<dbReference type="Proteomes" id="UP000186112">
    <property type="component" value="Unassembled WGS sequence"/>
</dbReference>
<reference evidence="1 2" key="1">
    <citation type="submission" date="2016-02" db="EMBL/GenBank/DDBJ databases">
        <title>Genome sequence of Tissierella creatinophila DSM 6911.</title>
        <authorList>
            <person name="Poehlein A."/>
            <person name="Daniel R."/>
        </authorList>
    </citation>
    <scope>NUCLEOTIDE SEQUENCE [LARGE SCALE GENOMIC DNA]</scope>
    <source>
        <strain evidence="1 2">DSM 6911</strain>
    </source>
</reference>
<dbReference type="EMBL" id="LTDM01000029">
    <property type="protein sequence ID" value="OLS02423.1"/>
    <property type="molecule type" value="Genomic_DNA"/>
</dbReference>
<evidence type="ECO:0000313" key="2">
    <source>
        <dbReference type="Proteomes" id="UP000186112"/>
    </source>
</evidence>
<dbReference type="OrthoDB" id="1630761at2"/>
<dbReference type="AlphaFoldDB" id="A0A1U7M532"/>